<reference evidence="1" key="1">
    <citation type="journal article" date="2023" name="Mol. Phylogenet. Evol.">
        <title>Genome-scale phylogeny and comparative genomics of the fungal order Sordariales.</title>
        <authorList>
            <person name="Hensen N."/>
            <person name="Bonometti L."/>
            <person name="Westerberg I."/>
            <person name="Brannstrom I.O."/>
            <person name="Guillou S."/>
            <person name="Cros-Aarteil S."/>
            <person name="Calhoun S."/>
            <person name="Haridas S."/>
            <person name="Kuo A."/>
            <person name="Mondo S."/>
            <person name="Pangilinan J."/>
            <person name="Riley R."/>
            <person name="LaButti K."/>
            <person name="Andreopoulos B."/>
            <person name="Lipzen A."/>
            <person name="Chen C."/>
            <person name="Yan M."/>
            <person name="Daum C."/>
            <person name="Ng V."/>
            <person name="Clum A."/>
            <person name="Steindorff A."/>
            <person name="Ohm R.A."/>
            <person name="Martin F."/>
            <person name="Silar P."/>
            <person name="Natvig D.O."/>
            <person name="Lalanne C."/>
            <person name="Gautier V."/>
            <person name="Ament-Velasquez S.L."/>
            <person name="Kruys A."/>
            <person name="Hutchinson M.I."/>
            <person name="Powell A.J."/>
            <person name="Barry K."/>
            <person name="Miller A.N."/>
            <person name="Grigoriev I.V."/>
            <person name="Debuchy R."/>
            <person name="Gladieux P."/>
            <person name="Hiltunen Thoren M."/>
            <person name="Johannesson H."/>
        </authorList>
    </citation>
    <scope>NUCLEOTIDE SEQUENCE</scope>
    <source>
        <strain evidence="1">CBS 958.72</strain>
    </source>
</reference>
<sequence length="295" mass="32467">MDVRALAVAPERSFTNGKSKSQRPNSWVLYFLLEELSSVEKCYTVRLAIQETDVQCDWKSPANGRTPGAFGAMLVALSRDAATGKINRFHYALDDVKLGGTQWVLDTVQLLATAQKHGAEPKEPSFIREGNAAKVISDVQEALGYLYFFPTKTQETADKKPVHAEIRGRHEVLVPVQGYMARLSFTASTAGEFSKRAANMGPQIEMQTKSSFGDMLGTISWLPAAPENRLHYAVDANKLGGPHWMADTYEIIAKSTKSSAVDEEKTNAWNTSVELNKLVREIPKGGYADPATQLV</sequence>
<gene>
    <name evidence="1" type="ORF">B0T24DRAFT_685520</name>
</gene>
<dbReference type="Proteomes" id="UP001287356">
    <property type="component" value="Unassembled WGS sequence"/>
</dbReference>
<organism evidence="1 2">
    <name type="scientific">Lasiosphaeria ovina</name>
    <dbReference type="NCBI Taxonomy" id="92902"/>
    <lineage>
        <taxon>Eukaryota</taxon>
        <taxon>Fungi</taxon>
        <taxon>Dikarya</taxon>
        <taxon>Ascomycota</taxon>
        <taxon>Pezizomycotina</taxon>
        <taxon>Sordariomycetes</taxon>
        <taxon>Sordariomycetidae</taxon>
        <taxon>Sordariales</taxon>
        <taxon>Lasiosphaeriaceae</taxon>
        <taxon>Lasiosphaeria</taxon>
    </lineage>
</organism>
<accession>A0AAE0JS63</accession>
<protein>
    <submittedName>
        <fullName evidence="1">Uncharacterized protein</fullName>
    </submittedName>
</protein>
<proteinExistence type="predicted"/>
<dbReference type="AlphaFoldDB" id="A0AAE0JS63"/>
<keyword evidence="2" id="KW-1185">Reference proteome</keyword>
<evidence type="ECO:0000313" key="2">
    <source>
        <dbReference type="Proteomes" id="UP001287356"/>
    </source>
</evidence>
<reference evidence="1" key="2">
    <citation type="submission" date="2023-06" db="EMBL/GenBank/DDBJ databases">
        <authorList>
            <consortium name="Lawrence Berkeley National Laboratory"/>
            <person name="Haridas S."/>
            <person name="Hensen N."/>
            <person name="Bonometti L."/>
            <person name="Westerberg I."/>
            <person name="Brannstrom I.O."/>
            <person name="Guillou S."/>
            <person name="Cros-Aarteil S."/>
            <person name="Calhoun S."/>
            <person name="Kuo A."/>
            <person name="Mondo S."/>
            <person name="Pangilinan J."/>
            <person name="Riley R."/>
            <person name="Labutti K."/>
            <person name="Andreopoulos B."/>
            <person name="Lipzen A."/>
            <person name="Chen C."/>
            <person name="Yanf M."/>
            <person name="Daum C."/>
            <person name="Ng V."/>
            <person name="Clum A."/>
            <person name="Steindorff A."/>
            <person name="Ohm R."/>
            <person name="Martin F."/>
            <person name="Silar P."/>
            <person name="Natvig D."/>
            <person name="Lalanne C."/>
            <person name="Gautier V."/>
            <person name="Ament-Velasquez S.L."/>
            <person name="Kruys A."/>
            <person name="Hutchinson M.I."/>
            <person name="Powell A.J."/>
            <person name="Barry K."/>
            <person name="Miller A.N."/>
            <person name="Grigoriev I.V."/>
            <person name="Debuchy R."/>
            <person name="Gladieux P."/>
            <person name="Thoren M.H."/>
            <person name="Johannesson H."/>
        </authorList>
    </citation>
    <scope>NUCLEOTIDE SEQUENCE</scope>
    <source>
        <strain evidence="1">CBS 958.72</strain>
    </source>
</reference>
<evidence type="ECO:0000313" key="1">
    <source>
        <dbReference type="EMBL" id="KAK3358446.1"/>
    </source>
</evidence>
<name>A0AAE0JS63_9PEZI</name>
<dbReference type="EMBL" id="JAULSN010000016">
    <property type="protein sequence ID" value="KAK3358446.1"/>
    <property type="molecule type" value="Genomic_DNA"/>
</dbReference>
<comment type="caution">
    <text evidence="1">The sequence shown here is derived from an EMBL/GenBank/DDBJ whole genome shotgun (WGS) entry which is preliminary data.</text>
</comment>